<dbReference type="AlphaFoldDB" id="A0AAV4WHX8"/>
<reference evidence="2 3" key="1">
    <citation type="submission" date="2021-06" db="EMBL/GenBank/DDBJ databases">
        <title>Caerostris extrusa draft genome.</title>
        <authorList>
            <person name="Kono N."/>
            <person name="Arakawa K."/>
        </authorList>
    </citation>
    <scope>NUCLEOTIDE SEQUENCE [LARGE SCALE GENOMIC DNA]</scope>
</reference>
<protein>
    <submittedName>
        <fullName evidence="2">Uncharacterized protein</fullName>
    </submittedName>
</protein>
<feature type="region of interest" description="Disordered" evidence="1">
    <location>
        <begin position="26"/>
        <end position="46"/>
    </location>
</feature>
<sequence length="124" mass="13956">MLGDILRTEGRSNIRLQTVKGRIKEPYADTGPEVEWQPTEPPPLGALPSETLLPATLPEISCLKLKTAMQKLRYESQVLNGTGLVQRKDPEENEIFLRKMSLSFKNLPHPPTHVGHRFSGDKKD</sequence>
<comment type="caution">
    <text evidence="2">The sequence shown here is derived from an EMBL/GenBank/DDBJ whole genome shotgun (WGS) entry which is preliminary data.</text>
</comment>
<dbReference type="EMBL" id="BPLR01016118">
    <property type="protein sequence ID" value="GIY81409.1"/>
    <property type="molecule type" value="Genomic_DNA"/>
</dbReference>
<name>A0AAV4WHX8_CAEEX</name>
<gene>
    <name evidence="2" type="ORF">CEXT_239711</name>
</gene>
<organism evidence="2 3">
    <name type="scientific">Caerostris extrusa</name>
    <name type="common">Bark spider</name>
    <name type="synonym">Caerostris bankana</name>
    <dbReference type="NCBI Taxonomy" id="172846"/>
    <lineage>
        <taxon>Eukaryota</taxon>
        <taxon>Metazoa</taxon>
        <taxon>Ecdysozoa</taxon>
        <taxon>Arthropoda</taxon>
        <taxon>Chelicerata</taxon>
        <taxon>Arachnida</taxon>
        <taxon>Araneae</taxon>
        <taxon>Araneomorphae</taxon>
        <taxon>Entelegynae</taxon>
        <taxon>Araneoidea</taxon>
        <taxon>Araneidae</taxon>
        <taxon>Caerostris</taxon>
    </lineage>
</organism>
<evidence type="ECO:0000256" key="1">
    <source>
        <dbReference type="SAM" id="MobiDB-lite"/>
    </source>
</evidence>
<dbReference type="Proteomes" id="UP001054945">
    <property type="component" value="Unassembled WGS sequence"/>
</dbReference>
<proteinExistence type="predicted"/>
<evidence type="ECO:0000313" key="2">
    <source>
        <dbReference type="EMBL" id="GIY81409.1"/>
    </source>
</evidence>
<accession>A0AAV4WHX8</accession>
<keyword evidence="3" id="KW-1185">Reference proteome</keyword>
<evidence type="ECO:0000313" key="3">
    <source>
        <dbReference type="Proteomes" id="UP001054945"/>
    </source>
</evidence>